<evidence type="ECO:0000256" key="3">
    <source>
        <dbReference type="ARBA" id="ARBA00038020"/>
    </source>
</evidence>
<evidence type="ECO:0000256" key="2">
    <source>
        <dbReference type="ARBA" id="ARBA00004395"/>
    </source>
</evidence>
<evidence type="ECO:0000313" key="8">
    <source>
        <dbReference type="Proteomes" id="UP001190700"/>
    </source>
</evidence>
<dbReference type="GO" id="GO:0005886">
    <property type="term" value="C:plasma membrane"/>
    <property type="evidence" value="ECO:0007669"/>
    <property type="project" value="UniProtKB-SubCell"/>
</dbReference>
<dbReference type="GO" id="GO:0000139">
    <property type="term" value="C:Golgi membrane"/>
    <property type="evidence" value="ECO:0007669"/>
    <property type="project" value="UniProtKB-SubCell"/>
</dbReference>
<dbReference type="InterPro" id="IPR036273">
    <property type="entry name" value="CRAL/TRIO_N_dom_sf"/>
</dbReference>
<feature type="transmembrane region" description="Helical" evidence="5">
    <location>
        <begin position="543"/>
        <end position="567"/>
    </location>
</feature>
<dbReference type="SUPFAM" id="SSF52087">
    <property type="entry name" value="CRAL/TRIO domain"/>
    <property type="match status" value="1"/>
</dbReference>
<keyword evidence="8" id="KW-1185">Reference proteome</keyword>
<dbReference type="PANTHER" id="PTHR45657">
    <property type="entry name" value="CRAL-TRIO DOMAIN-CONTAINING PROTEIN YKL091C-RELATED"/>
    <property type="match status" value="1"/>
</dbReference>
<name>A0AAE0H3X0_9CHLO</name>
<evidence type="ECO:0000256" key="1">
    <source>
        <dbReference type="ARBA" id="ARBA00004202"/>
    </source>
</evidence>
<organism evidence="7 8">
    <name type="scientific">Cymbomonas tetramitiformis</name>
    <dbReference type="NCBI Taxonomy" id="36881"/>
    <lineage>
        <taxon>Eukaryota</taxon>
        <taxon>Viridiplantae</taxon>
        <taxon>Chlorophyta</taxon>
        <taxon>Pyramimonadophyceae</taxon>
        <taxon>Pyramimonadales</taxon>
        <taxon>Pyramimonadaceae</taxon>
        <taxon>Cymbomonas</taxon>
    </lineage>
</organism>
<dbReference type="Proteomes" id="UP001190700">
    <property type="component" value="Unassembled WGS sequence"/>
</dbReference>
<keyword evidence="5" id="KW-0812">Transmembrane</keyword>
<dbReference type="InterPro" id="IPR036865">
    <property type="entry name" value="CRAL-TRIO_dom_sf"/>
</dbReference>
<sequence length="575" mass="62509">MAKIIEPAVLPHSRIDRDIREKNQALITELALFKVKIQDAGLDLSLSKSPEEPLDGFLLRFLRARKGKVDLSMKMLENHLSWCRKWNLSELRQKTAYEVLQHEPSEIDALFPSLTYGHDLDGRPVVIQNGITYNTHKAVTLVSMDKLEEYHIWRKELIMERINHNARQSGVYLENTTAIVDIGGMTMKHVTKAFLALVKRLASLDQDQYPERLGQLFIINCPGPFPFVWRMIKPWIDPATVAKINIVSGDPNPTLQAAIPLSDLLSNYGGPVDFEDASKLPVASRAEMLAELEKVDIQAADNACPASEESVPAPAEMVAVTPQELRVDAAEATTLQGASASALPPLSATSALPPLSAQSSSSAPAESMPSAQEDVPRCSADSLSACQTTSSLGTTGSVICHAEDPLPVTSPQHICESPNEKGPQSGPPNEKGLQPESPNEKGLQPESPNDDSARSQLVAPQQLLSAGDLHALQDHSDMGKPERGSKLTASGAEEAKQVWRSWELRRSQPAKQNVKTGGANQSSCSIPLNASVPRDSSIPTASWLWIAMLLGYSMLVYGLGFATATYLRVIGIECQ</sequence>
<keyword evidence="5" id="KW-1133">Transmembrane helix</keyword>
<feature type="region of interest" description="Disordered" evidence="4">
    <location>
        <begin position="410"/>
        <end position="455"/>
    </location>
</feature>
<proteinExistence type="inferred from homology"/>
<dbReference type="InterPro" id="IPR011074">
    <property type="entry name" value="CRAL/TRIO_N_dom"/>
</dbReference>
<feature type="domain" description="CRAL-TRIO" evidence="6">
    <location>
        <begin position="103"/>
        <end position="276"/>
    </location>
</feature>
<dbReference type="PANTHER" id="PTHR45657:SF1">
    <property type="entry name" value="CRAL-TRIO DOMAIN-CONTAINING PROTEIN YKL091C-RELATED"/>
    <property type="match status" value="1"/>
</dbReference>
<dbReference type="EMBL" id="LGRX02000445">
    <property type="protein sequence ID" value="KAK3288531.1"/>
    <property type="molecule type" value="Genomic_DNA"/>
</dbReference>
<evidence type="ECO:0000259" key="6">
    <source>
        <dbReference type="PROSITE" id="PS50191"/>
    </source>
</evidence>
<dbReference type="Gene3D" id="3.40.525.10">
    <property type="entry name" value="CRAL-TRIO lipid binding domain"/>
    <property type="match status" value="1"/>
</dbReference>
<dbReference type="SUPFAM" id="SSF46938">
    <property type="entry name" value="CRAL/TRIO N-terminal domain"/>
    <property type="match status" value="1"/>
</dbReference>
<comment type="subcellular location">
    <subcellularLocation>
        <location evidence="1">Cell membrane</location>
        <topology evidence="1">Peripheral membrane protein</topology>
    </subcellularLocation>
    <subcellularLocation>
        <location evidence="2">Golgi apparatus membrane</location>
        <topology evidence="2">Peripheral membrane protein</topology>
    </subcellularLocation>
</comment>
<evidence type="ECO:0000256" key="4">
    <source>
        <dbReference type="SAM" id="MobiDB-lite"/>
    </source>
</evidence>
<dbReference type="Pfam" id="PF00650">
    <property type="entry name" value="CRAL_TRIO"/>
    <property type="match status" value="1"/>
</dbReference>
<feature type="region of interest" description="Disordered" evidence="4">
    <location>
        <begin position="507"/>
        <end position="528"/>
    </location>
</feature>
<protein>
    <recommendedName>
        <fullName evidence="6">CRAL-TRIO domain-containing protein</fullName>
    </recommendedName>
</protein>
<comment type="caution">
    <text evidence="7">The sequence shown here is derived from an EMBL/GenBank/DDBJ whole genome shotgun (WGS) entry which is preliminary data.</text>
</comment>
<comment type="similarity">
    <text evidence="3">Belongs to the SFH family.</text>
</comment>
<feature type="compositionally biased region" description="Low complexity" evidence="4">
    <location>
        <begin position="349"/>
        <end position="371"/>
    </location>
</feature>
<feature type="region of interest" description="Disordered" evidence="4">
    <location>
        <begin position="473"/>
        <end position="492"/>
    </location>
</feature>
<dbReference type="SMART" id="SM01100">
    <property type="entry name" value="CRAL_TRIO_N"/>
    <property type="match status" value="1"/>
</dbReference>
<accession>A0AAE0H3X0</accession>
<keyword evidence="5" id="KW-0472">Membrane</keyword>
<dbReference type="InterPro" id="IPR051026">
    <property type="entry name" value="PI/PC_transfer"/>
</dbReference>
<dbReference type="SMART" id="SM00516">
    <property type="entry name" value="SEC14"/>
    <property type="match status" value="1"/>
</dbReference>
<dbReference type="CDD" id="cd00170">
    <property type="entry name" value="SEC14"/>
    <property type="match status" value="1"/>
</dbReference>
<dbReference type="Pfam" id="PF03765">
    <property type="entry name" value="CRAL_TRIO_N"/>
    <property type="match status" value="1"/>
</dbReference>
<dbReference type="PROSITE" id="PS50191">
    <property type="entry name" value="CRAL_TRIO"/>
    <property type="match status" value="1"/>
</dbReference>
<gene>
    <name evidence="7" type="ORF">CYMTET_3997</name>
</gene>
<evidence type="ECO:0000313" key="7">
    <source>
        <dbReference type="EMBL" id="KAK3288531.1"/>
    </source>
</evidence>
<feature type="compositionally biased region" description="Polar residues" evidence="4">
    <location>
        <begin position="509"/>
        <end position="528"/>
    </location>
</feature>
<dbReference type="InterPro" id="IPR001251">
    <property type="entry name" value="CRAL-TRIO_dom"/>
</dbReference>
<dbReference type="AlphaFoldDB" id="A0AAE0H3X0"/>
<feature type="region of interest" description="Disordered" evidence="4">
    <location>
        <begin position="349"/>
        <end position="376"/>
    </location>
</feature>
<evidence type="ECO:0000256" key="5">
    <source>
        <dbReference type="SAM" id="Phobius"/>
    </source>
</evidence>
<reference evidence="7 8" key="1">
    <citation type="journal article" date="2015" name="Genome Biol. Evol.">
        <title>Comparative Genomics of a Bacterivorous Green Alga Reveals Evolutionary Causalities and Consequences of Phago-Mixotrophic Mode of Nutrition.</title>
        <authorList>
            <person name="Burns J.A."/>
            <person name="Paasch A."/>
            <person name="Narechania A."/>
            <person name="Kim E."/>
        </authorList>
    </citation>
    <scope>NUCLEOTIDE SEQUENCE [LARGE SCALE GENOMIC DNA]</scope>
    <source>
        <strain evidence="7 8">PLY_AMNH</strain>
    </source>
</reference>
<feature type="compositionally biased region" description="Basic and acidic residues" evidence="4">
    <location>
        <begin position="473"/>
        <end position="485"/>
    </location>
</feature>